<feature type="transmembrane region" description="Helical" evidence="7">
    <location>
        <begin position="25"/>
        <end position="44"/>
    </location>
</feature>
<evidence type="ECO:0000313" key="9">
    <source>
        <dbReference type="EMBL" id="PLB47695.1"/>
    </source>
</evidence>
<feature type="transmembrane region" description="Helical" evidence="7">
    <location>
        <begin position="431"/>
        <end position="451"/>
    </location>
</feature>
<keyword evidence="10" id="KW-1185">Reference proteome</keyword>
<feature type="transmembrane region" description="Helical" evidence="7">
    <location>
        <begin position="154"/>
        <end position="172"/>
    </location>
</feature>
<dbReference type="PROSITE" id="PS50850">
    <property type="entry name" value="MFS"/>
    <property type="match status" value="1"/>
</dbReference>
<feature type="transmembrane region" description="Helical" evidence="7">
    <location>
        <begin position="273"/>
        <end position="296"/>
    </location>
</feature>
<evidence type="ECO:0000313" key="10">
    <source>
        <dbReference type="Proteomes" id="UP000234275"/>
    </source>
</evidence>
<dbReference type="Gene3D" id="1.20.1250.20">
    <property type="entry name" value="MFS general substrate transporter like domains"/>
    <property type="match status" value="1"/>
</dbReference>
<evidence type="ECO:0000259" key="8">
    <source>
        <dbReference type="PROSITE" id="PS50850"/>
    </source>
</evidence>
<keyword evidence="3 7" id="KW-0812">Transmembrane</keyword>
<dbReference type="GO" id="GO:0022857">
    <property type="term" value="F:transmembrane transporter activity"/>
    <property type="evidence" value="ECO:0007669"/>
    <property type="project" value="InterPro"/>
</dbReference>
<feature type="region of interest" description="Disordered" evidence="6">
    <location>
        <begin position="233"/>
        <end position="254"/>
    </location>
</feature>
<proteinExistence type="predicted"/>
<evidence type="ECO:0000256" key="2">
    <source>
        <dbReference type="ARBA" id="ARBA00022448"/>
    </source>
</evidence>
<feature type="transmembrane region" description="Helical" evidence="7">
    <location>
        <begin position="64"/>
        <end position="84"/>
    </location>
</feature>
<evidence type="ECO:0000256" key="3">
    <source>
        <dbReference type="ARBA" id="ARBA00022692"/>
    </source>
</evidence>
<dbReference type="PRINTS" id="PR01036">
    <property type="entry name" value="TCRTETB"/>
</dbReference>
<feature type="transmembrane region" description="Helical" evidence="7">
    <location>
        <begin position="184"/>
        <end position="204"/>
    </location>
</feature>
<evidence type="ECO:0000256" key="5">
    <source>
        <dbReference type="ARBA" id="ARBA00023136"/>
    </source>
</evidence>
<reference evidence="9 10" key="1">
    <citation type="submission" date="2016-12" db="EMBL/GenBank/DDBJ databases">
        <title>The genomes of Aspergillus section Nigri reveals drivers in fungal speciation.</title>
        <authorList>
            <consortium name="DOE Joint Genome Institute"/>
            <person name="Vesth T.C."/>
            <person name="Nybo J."/>
            <person name="Theobald S."/>
            <person name="Brandl J."/>
            <person name="Frisvad J.C."/>
            <person name="Nielsen K.F."/>
            <person name="Lyhne E.K."/>
            <person name="Kogle M.E."/>
            <person name="Kuo A."/>
            <person name="Riley R."/>
            <person name="Clum A."/>
            <person name="Nolan M."/>
            <person name="Lipzen A."/>
            <person name="Salamov A."/>
            <person name="Henrissat B."/>
            <person name="Wiebenga A."/>
            <person name="De Vries R.P."/>
            <person name="Grigoriev I.V."/>
            <person name="Mortensen U.H."/>
            <person name="Andersen M.R."/>
            <person name="Baker S.E."/>
        </authorList>
    </citation>
    <scope>NUCLEOTIDE SEQUENCE [LARGE SCALE GENOMIC DNA]</scope>
    <source>
        <strain evidence="9 10">IBT 23096</strain>
    </source>
</reference>
<evidence type="ECO:0000256" key="1">
    <source>
        <dbReference type="ARBA" id="ARBA00004141"/>
    </source>
</evidence>
<dbReference type="GeneID" id="36559327"/>
<evidence type="ECO:0000256" key="6">
    <source>
        <dbReference type="SAM" id="MobiDB-lite"/>
    </source>
</evidence>
<dbReference type="RefSeq" id="XP_024702997.1">
    <property type="nucleotide sequence ID" value="XM_024851628.1"/>
</dbReference>
<keyword evidence="4 7" id="KW-1133">Transmembrane helix</keyword>
<dbReference type="InterPro" id="IPR011701">
    <property type="entry name" value="MFS"/>
</dbReference>
<name>A0A2I2G491_9EURO</name>
<feature type="transmembrane region" description="Helical" evidence="7">
    <location>
        <begin position="457"/>
        <end position="478"/>
    </location>
</feature>
<dbReference type="CDD" id="cd17323">
    <property type="entry name" value="MFS_Tpo1_MDR_like"/>
    <property type="match status" value="1"/>
</dbReference>
<dbReference type="FunFam" id="1.20.1720.10:FF:000009">
    <property type="entry name" value="MFS multidrug transporter"/>
    <property type="match status" value="1"/>
</dbReference>
<sequence>MQEGVLAKMEKTIPKSEPHTSFTKYQIYYIAFTAAWAGLCSPISNNIYLPALNSLAEDLNVSSSLINLTIMSYMIFQGVAPMFVGDFADVVGRRPAYIFCFVLYTAANIGLALQNNYAALFILRCMQSSGSSATVALSSGVVSDIATADKRGSYIGFVTAGTVLGPSIGPVVGGLLSQYLGWRAIFWFLTIMGGVFLVQFLLFFPETSRRIVGNGSLPPQKWNLSAIDSLKAHNSKDPSPTPEPNTNASSRPKFHSPNPLPALRILFEKDTSLLLFINAILFAGYYDLTASMPYLLAQIYNYNDMQVGLCYIPIGAGCFIAAYLTGYLQDWNFRRTAHALNIELVANRQTDLTTFPIEQARVQVMVPPLVLGCLAVIGYGWAMHYEMHVAVPLVILFFCGLLLSIAFDTIKTLLVDYYPEKATTATAANNLCRCWLGAGATALIVPMIDGMGRQWCFTFLGLVMLLASAPVVVVLKFGPRWREERRLRALGAGS</sequence>
<evidence type="ECO:0000256" key="4">
    <source>
        <dbReference type="ARBA" id="ARBA00022989"/>
    </source>
</evidence>
<accession>A0A2I2G491</accession>
<feature type="domain" description="Major facilitator superfamily (MFS) profile" evidence="8">
    <location>
        <begin position="30"/>
        <end position="479"/>
    </location>
</feature>
<dbReference type="STRING" id="1392250.A0A2I2G491"/>
<dbReference type="PANTHER" id="PTHR23502:SF51">
    <property type="entry name" value="QUINIDINE RESISTANCE PROTEIN 1-RELATED"/>
    <property type="match status" value="1"/>
</dbReference>
<feature type="transmembrane region" description="Helical" evidence="7">
    <location>
        <begin position="308"/>
        <end position="328"/>
    </location>
</feature>
<protein>
    <submittedName>
        <fullName evidence="9">MFS general substrate transporter</fullName>
    </submittedName>
</protein>
<dbReference type="SUPFAM" id="SSF103473">
    <property type="entry name" value="MFS general substrate transporter"/>
    <property type="match status" value="1"/>
</dbReference>
<dbReference type="AlphaFoldDB" id="A0A2I2G491"/>
<comment type="subcellular location">
    <subcellularLocation>
        <location evidence="1">Membrane</location>
        <topology evidence="1">Multi-pass membrane protein</topology>
    </subcellularLocation>
</comment>
<dbReference type="Gene3D" id="1.20.1720.10">
    <property type="entry name" value="Multidrug resistance protein D"/>
    <property type="match status" value="1"/>
</dbReference>
<dbReference type="InterPro" id="IPR036259">
    <property type="entry name" value="MFS_trans_sf"/>
</dbReference>
<dbReference type="GO" id="GO:0005886">
    <property type="term" value="C:plasma membrane"/>
    <property type="evidence" value="ECO:0007669"/>
    <property type="project" value="TreeGrafter"/>
</dbReference>
<keyword evidence="5 7" id="KW-0472">Membrane</keyword>
<dbReference type="OrthoDB" id="440553at2759"/>
<dbReference type="InterPro" id="IPR020846">
    <property type="entry name" value="MFS_dom"/>
</dbReference>
<keyword evidence="2" id="KW-0813">Transport</keyword>
<comment type="caution">
    <text evidence="9">The sequence shown here is derived from an EMBL/GenBank/DDBJ whole genome shotgun (WGS) entry which is preliminary data.</text>
</comment>
<dbReference type="EMBL" id="MSFO01000005">
    <property type="protein sequence ID" value="PLB47695.1"/>
    <property type="molecule type" value="Genomic_DNA"/>
</dbReference>
<dbReference type="Proteomes" id="UP000234275">
    <property type="component" value="Unassembled WGS sequence"/>
</dbReference>
<feature type="transmembrane region" description="Helical" evidence="7">
    <location>
        <begin position="364"/>
        <end position="383"/>
    </location>
</feature>
<feature type="transmembrane region" description="Helical" evidence="7">
    <location>
        <begin position="96"/>
        <end position="113"/>
    </location>
</feature>
<evidence type="ECO:0000256" key="7">
    <source>
        <dbReference type="SAM" id="Phobius"/>
    </source>
</evidence>
<dbReference type="Pfam" id="PF07690">
    <property type="entry name" value="MFS_1"/>
    <property type="match status" value="1"/>
</dbReference>
<dbReference type="PANTHER" id="PTHR23502">
    <property type="entry name" value="MAJOR FACILITATOR SUPERFAMILY"/>
    <property type="match status" value="1"/>
</dbReference>
<gene>
    <name evidence="9" type="ORF">P170DRAFT_456483</name>
</gene>
<dbReference type="VEuPathDB" id="FungiDB:P170DRAFT_456483"/>
<organism evidence="9 10">
    <name type="scientific">Aspergillus steynii IBT 23096</name>
    <dbReference type="NCBI Taxonomy" id="1392250"/>
    <lineage>
        <taxon>Eukaryota</taxon>
        <taxon>Fungi</taxon>
        <taxon>Dikarya</taxon>
        <taxon>Ascomycota</taxon>
        <taxon>Pezizomycotina</taxon>
        <taxon>Eurotiomycetes</taxon>
        <taxon>Eurotiomycetidae</taxon>
        <taxon>Eurotiales</taxon>
        <taxon>Aspergillaceae</taxon>
        <taxon>Aspergillus</taxon>
        <taxon>Aspergillus subgen. Circumdati</taxon>
    </lineage>
</organism>
<feature type="transmembrane region" description="Helical" evidence="7">
    <location>
        <begin position="389"/>
        <end position="410"/>
    </location>
</feature>